<dbReference type="EMBL" id="JBHUOM010000048">
    <property type="protein sequence ID" value="MFD2937872.1"/>
    <property type="molecule type" value="Genomic_DNA"/>
</dbReference>
<keyword evidence="3" id="KW-1185">Reference proteome</keyword>
<comment type="caution">
    <text evidence="2">The sequence shown here is derived from an EMBL/GenBank/DDBJ whole genome shotgun (WGS) entry which is preliminary data.</text>
</comment>
<dbReference type="Pfam" id="PF08800">
    <property type="entry name" value="BT4734-like_N"/>
    <property type="match status" value="1"/>
</dbReference>
<name>A0ABW6ATS1_9BACT</name>
<dbReference type="InterPro" id="IPR014907">
    <property type="entry name" value="BT4734-like_N"/>
</dbReference>
<gene>
    <name evidence="2" type="ORF">ACFS25_29170</name>
</gene>
<sequence length="626" mass="70429">MSKPILNVEHQPISSVTHANVSFFGKGSINQPLKQSVDTQTLNKRIQSGTYKTQTENLRKKKLASQQEILAYESQHCSSVTFSGIFSPTRAVEHLIQHSGFICIHLDQLKPKRLKALLTLLKANPFTCLLFVSPDGNGLRVVVKIDCHKAQDHGAFFDQLVSYYQTHLGIEATELNESGKDICQLSFLSYDPEIYYDADSLCTKLGETSQTDTMLGDSTNQDLTEVENTKLAKPIFNSSEVDLNTLQTDQDNVTIPVAIGKPNDLNEYSPNKQLNRLLTNEQLIRRSAEKEVVFDEPLIKWQDTPIIHKCTINTIQGKTGQSKSAAAQMFTSILIGKADCDDQGEAKRFQRLLDQITVCYIDTERAIKTEFAFAIQSILINAGYDPTEEVDNFRYTSIKSEKRKDRLEAIRKFIQYVRNSTTNHLFVILDVVTDCLDNFNDLSQTMKLTDFLGNLCEQFNATVLLVIHENPGTDKARGHTGTEIFNKSTTQMQISIDKSISGDDLYNLHFKKVRSGKKPDDIYLTRNSRGLFLADQECASSTDSSPMQKEDLAGIAHYLESVLKEGPTVKGDVYKMLMTKFPFGRSTAQLRVKKLIEQGTEMKNATGLRAVLNADQKHFFLEVLDE</sequence>
<dbReference type="Gene3D" id="3.40.50.300">
    <property type="entry name" value="P-loop containing nucleotide triphosphate hydrolases"/>
    <property type="match status" value="1"/>
</dbReference>
<dbReference type="InterPro" id="IPR027417">
    <property type="entry name" value="P-loop_NTPase"/>
</dbReference>
<accession>A0ABW6ATS1</accession>
<proteinExistence type="predicted"/>
<dbReference type="RefSeq" id="WP_381508348.1">
    <property type="nucleotide sequence ID" value="NZ_JBHUOM010000048.1"/>
</dbReference>
<evidence type="ECO:0000259" key="1">
    <source>
        <dbReference type="Pfam" id="PF08800"/>
    </source>
</evidence>
<feature type="domain" description="BT4734-like N-terminal" evidence="1">
    <location>
        <begin position="76"/>
        <end position="196"/>
    </location>
</feature>
<reference evidence="3" key="1">
    <citation type="journal article" date="2019" name="Int. J. Syst. Evol. Microbiol.">
        <title>The Global Catalogue of Microorganisms (GCM) 10K type strain sequencing project: providing services to taxonomists for standard genome sequencing and annotation.</title>
        <authorList>
            <consortium name="The Broad Institute Genomics Platform"/>
            <consortium name="The Broad Institute Genome Sequencing Center for Infectious Disease"/>
            <person name="Wu L."/>
            <person name="Ma J."/>
        </authorList>
    </citation>
    <scope>NUCLEOTIDE SEQUENCE [LARGE SCALE GENOMIC DNA]</scope>
    <source>
        <strain evidence="3">KCTC 52490</strain>
    </source>
</reference>
<dbReference type="Proteomes" id="UP001597512">
    <property type="component" value="Unassembled WGS sequence"/>
</dbReference>
<protein>
    <submittedName>
        <fullName evidence="2">BT4734/BF3469 family protein</fullName>
    </submittedName>
</protein>
<evidence type="ECO:0000313" key="2">
    <source>
        <dbReference type="EMBL" id="MFD2937872.1"/>
    </source>
</evidence>
<evidence type="ECO:0000313" key="3">
    <source>
        <dbReference type="Proteomes" id="UP001597512"/>
    </source>
</evidence>
<organism evidence="2 3">
    <name type="scientific">Spirosoma flavum</name>
    <dbReference type="NCBI Taxonomy" id="2048557"/>
    <lineage>
        <taxon>Bacteria</taxon>
        <taxon>Pseudomonadati</taxon>
        <taxon>Bacteroidota</taxon>
        <taxon>Cytophagia</taxon>
        <taxon>Cytophagales</taxon>
        <taxon>Cytophagaceae</taxon>
        <taxon>Spirosoma</taxon>
    </lineage>
</organism>